<gene>
    <name evidence="1" type="primary">A07g504880.1_BraROA</name>
    <name evidence="1" type="ORF">IGI04_026708</name>
</gene>
<keyword evidence="2" id="KW-1185">Reference proteome</keyword>
<protein>
    <submittedName>
        <fullName evidence="1">Uncharacterized protein</fullName>
    </submittedName>
</protein>
<accession>A0ABQ7KZD7</accession>
<sequence length="183" mass="20667">MSASDVPVAQIGVQMSFFDSLRLDSPPVILLLIRKLNLSRYWSSMPMSLILLHIKLNAFAKPKSVSSPVKILTFINASSNFHTTLLWKLEHEHQSELLKCLQEIVQIFVHASVHYCLSDFRHPPLANFTQQGGNGTIQGMTCPELRVLRRSSLISLEWCTSEQQPMRFWTVTAPPLQAPLSPT</sequence>
<evidence type="ECO:0000313" key="2">
    <source>
        <dbReference type="Proteomes" id="UP000823674"/>
    </source>
</evidence>
<name>A0ABQ7KZD7_BRACM</name>
<dbReference type="Proteomes" id="UP000823674">
    <property type="component" value="Chromosome A07"/>
</dbReference>
<dbReference type="EMBL" id="JADBGQ010000009">
    <property type="protein sequence ID" value="KAG5378866.1"/>
    <property type="molecule type" value="Genomic_DNA"/>
</dbReference>
<organism evidence="1 2">
    <name type="scientific">Brassica rapa subsp. trilocularis</name>
    <dbReference type="NCBI Taxonomy" id="1813537"/>
    <lineage>
        <taxon>Eukaryota</taxon>
        <taxon>Viridiplantae</taxon>
        <taxon>Streptophyta</taxon>
        <taxon>Embryophyta</taxon>
        <taxon>Tracheophyta</taxon>
        <taxon>Spermatophyta</taxon>
        <taxon>Magnoliopsida</taxon>
        <taxon>eudicotyledons</taxon>
        <taxon>Gunneridae</taxon>
        <taxon>Pentapetalae</taxon>
        <taxon>rosids</taxon>
        <taxon>malvids</taxon>
        <taxon>Brassicales</taxon>
        <taxon>Brassicaceae</taxon>
        <taxon>Brassiceae</taxon>
        <taxon>Brassica</taxon>
    </lineage>
</organism>
<reference evidence="1 2" key="1">
    <citation type="submission" date="2021-03" db="EMBL/GenBank/DDBJ databases">
        <authorList>
            <person name="King G.J."/>
            <person name="Bancroft I."/>
            <person name="Baten A."/>
            <person name="Bloomfield J."/>
            <person name="Borpatragohain P."/>
            <person name="He Z."/>
            <person name="Irish N."/>
            <person name="Irwin J."/>
            <person name="Liu K."/>
            <person name="Mauleon R.P."/>
            <person name="Moore J."/>
            <person name="Morris R."/>
            <person name="Ostergaard L."/>
            <person name="Wang B."/>
            <person name="Wells R."/>
        </authorList>
    </citation>
    <scope>NUCLEOTIDE SEQUENCE [LARGE SCALE GENOMIC DNA]</scope>
    <source>
        <strain evidence="1">R-o-18</strain>
        <tissue evidence="1">Leaf</tissue>
    </source>
</reference>
<comment type="caution">
    <text evidence="1">The sequence shown here is derived from an EMBL/GenBank/DDBJ whole genome shotgun (WGS) entry which is preliminary data.</text>
</comment>
<evidence type="ECO:0000313" key="1">
    <source>
        <dbReference type="EMBL" id="KAG5378866.1"/>
    </source>
</evidence>
<proteinExistence type="predicted"/>